<keyword evidence="3" id="KW-1185">Reference proteome</keyword>
<evidence type="ECO:0000313" key="2">
    <source>
        <dbReference type="EMBL" id="KAJ8869508.1"/>
    </source>
</evidence>
<dbReference type="Proteomes" id="UP001159363">
    <property type="component" value="Chromosome 12"/>
</dbReference>
<feature type="compositionally biased region" description="Basic and acidic residues" evidence="1">
    <location>
        <begin position="580"/>
        <end position="591"/>
    </location>
</feature>
<feature type="region of interest" description="Disordered" evidence="1">
    <location>
        <begin position="265"/>
        <end position="306"/>
    </location>
</feature>
<feature type="compositionally biased region" description="Polar residues" evidence="1">
    <location>
        <begin position="736"/>
        <end position="746"/>
    </location>
</feature>
<reference evidence="2 3" key="1">
    <citation type="submission" date="2023-02" db="EMBL/GenBank/DDBJ databases">
        <title>LHISI_Scaffold_Assembly.</title>
        <authorList>
            <person name="Stuart O.P."/>
            <person name="Cleave R."/>
            <person name="Magrath M.J.L."/>
            <person name="Mikheyev A.S."/>
        </authorList>
    </citation>
    <scope>NUCLEOTIDE SEQUENCE [LARGE SCALE GENOMIC DNA]</scope>
    <source>
        <strain evidence="2">Daus_M_001</strain>
        <tissue evidence="2">Leg muscle</tissue>
    </source>
</reference>
<protein>
    <submittedName>
        <fullName evidence="2">Uncharacterized protein</fullName>
    </submittedName>
</protein>
<gene>
    <name evidence="2" type="ORF">PR048_028499</name>
</gene>
<feature type="region of interest" description="Disordered" evidence="1">
    <location>
        <begin position="575"/>
        <end position="596"/>
    </location>
</feature>
<feature type="compositionally biased region" description="Acidic residues" evidence="1">
    <location>
        <begin position="293"/>
        <end position="303"/>
    </location>
</feature>
<dbReference type="EMBL" id="JARBHB010000013">
    <property type="protein sequence ID" value="KAJ8869508.1"/>
    <property type="molecule type" value="Genomic_DNA"/>
</dbReference>
<feature type="compositionally biased region" description="Basic and acidic residues" evidence="1">
    <location>
        <begin position="694"/>
        <end position="703"/>
    </location>
</feature>
<organism evidence="2 3">
    <name type="scientific">Dryococelus australis</name>
    <dbReference type="NCBI Taxonomy" id="614101"/>
    <lineage>
        <taxon>Eukaryota</taxon>
        <taxon>Metazoa</taxon>
        <taxon>Ecdysozoa</taxon>
        <taxon>Arthropoda</taxon>
        <taxon>Hexapoda</taxon>
        <taxon>Insecta</taxon>
        <taxon>Pterygota</taxon>
        <taxon>Neoptera</taxon>
        <taxon>Polyneoptera</taxon>
        <taxon>Phasmatodea</taxon>
        <taxon>Verophasmatodea</taxon>
        <taxon>Anareolatae</taxon>
        <taxon>Phasmatidae</taxon>
        <taxon>Eurycanthinae</taxon>
        <taxon>Dryococelus</taxon>
    </lineage>
</organism>
<sequence>MLRRRQLSLHSRNYAVNISREFTEHLTETFVERELRSHKVRNLPVLHTASCFGNEHCREYTKHAALGNAPGEPVIIWQFRSGQTPGIKDGGVVYTPRAMTGTSVTRAQQLLCWCDVCNYHMEYSHRCPSPSTWRPTPGSWTAAVRSSPNTATQNKQQASSTAYQYTDYKHRFALNNTQPACSPRAWLALTLDGGSTTYENCFVAARWRHEQHSGRETSVIMSRILVAASHTSLPMLEVRRWLRRKISLPFSAPAKIELEHKLRGVRFGTKAPPPPPPTNLHYSKEGTTLGMQQDEDDDDDDDDAGRGLQSIKEAATRDKKKVERQGGVQYLNSRHEGYNDGYKKKISYKHKRALKCNTTPGENKMLSRLVSHANMTPCFFMQGGYEISSTFFCLLQDMAFGYSQYHFLADSTGLAIHSSTHLMEMFRPTLRDRAMWRSGSYSNSRFGRTWVRIPGFSPFLGITPGECLGGSRMRARCFAEQLACSPPHQGDPGSIPGWVTGFLHAGIVPDEVVGRRVFTGISHFPNPFIPALLHTHLDHPHRLSRPPTSRCVQQQIAYITDITQPKWSKLNKSILRSRTSARDQKQSREEGSAGEGVAGRCNSWHVISPAGNRLGKIIHGRAAWHVGTTRGRAKEENRQTVVETSVCRGSLLGSPGYIDNNFKTIKTVSSFPETFVSTRRCCKPNIKLQKENEIKAENRRSENESVTAAENMHRKHNTSPQESVTAAENMHRKHNTSPQESVTAAENMNRKHNTSPQESVTAAENMHRKHNTSPQESVTAAENMHRNHNTSPQESVTAAENMHRKHNTSPQESVTAAENMHRKHNTSPQESVTAAENMHRKHNTSPQESVTAAENMHRKHNTSPQESVTAAENMHRKHNTSPQESVTAAENMHRKHNTSPQESVTAAENMNRKLSTCAIMCATFNYKNYLKTVHGKMSTFEKPV</sequence>
<evidence type="ECO:0000313" key="3">
    <source>
        <dbReference type="Proteomes" id="UP001159363"/>
    </source>
</evidence>
<feature type="region of interest" description="Disordered" evidence="1">
    <location>
        <begin position="694"/>
        <end position="905"/>
    </location>
</feature>
<evidence type="ECO:0000256" key="1">
    <source>
        <dbReference type="SAM" id="MobiDB-lite"/>
    </source>
</evidence>
<name>A0ABQ9GB61_9NEOP</name>
<accession>A0ABQ9GB61</accession>
<comment type="caution">
    <text evidence="2">The sequence shown here is derived from an EMBL/GenBank/DDBJ whole genome shotgun (WGS) entry which is preliminary data.</text>
</comment>
<proteinExistence type="predicted"/>
<feature type="compositionally biased region" description="Polar residues" evidence="1">
    <location>
        <begin position="789"/>
        <end position="798"/>
    </location>
</feature>